<accession>A0A1Y2JH17</accession>
<dbReference type="Pfam" id="PF08546">
    <property type="entry name" value="ApbA_C"/>
    <property type="match status" value="1"/>
</dbReference>
<dbReference type="InterPro" id="IPR013752">
    <property type="entry name" value="KPA_reductase"/>
</dbReference>
<feature type="domain" description="Ketopantoate reductase C-terminal" evidence="1">
    <location>
        <begin position="3"/>
        <end position="99"/>
    </location>
</feature>
<dbReference type="InterPro" id="IPR008927">
    <property type="entry name" value="6-PGluconate_DH-like_C_sf"/>
</dbReference>
<dbReference type="EMBL" id="NAFL01000276">
    <property type="protein sequence ID" value="OSJ26593.1"/>
    <property type="molecule type" value="Genomic_DNA"/>
</dbReference>
<evidence type="ECO:0000313" key="2">
    <source>
        <dbReference type="EMBL" id="OSJ26593.1"/>
    </source>
</evidence>
<name>A0A1Y2JH17_BRAJP</name>
<gene>
    <name evidence="2" type="ORF">BSZ19_35645</name>
</gene>
<organism evidence="2 3">
    <name type="scientific">Bradyrhizobium japonicum</name>
    <dbReference type="NCBI Taxonomy" id="375"/>
    <lineage>
        <taxon>Bacteria</taxon>
        <taxon>Pseudomonadati</taxon>
        <taxon>Pseudomonadota</taxon>
        <taxon>Alphaproteobacteria</taxon>
        <taxon>Hyphomicrobiales</taxon>
        <taxon>Nitrobacteraceae</taxon>
        <taxon>Bradyrhizobium</taxon>
    </lineage>
</organism>
<reference evidence="2 3" key="1">
    <citation type="submission" date="2017-03" db="EMBL/GenBank/DDBJ databases">
        <title>Whole genome sequences of fourteen strains of Bradyrhizobium canariense and one strain of Bradyrhizobium japonicum isolated from Lupinus (Papilionoideae: Genisteae) species in Algeria.</title>
        <authorList>
            <person name="Crovadore J."/>
            <person name="Chekireb D."/>
            <person name="Brachmann A."/>
            <person name="Chablais R."/>
            <person name="Cochard B."/>
            <person name="Lefort F."/>
        </authorList>
    </citation>
    <scope>NUCLEOTIDE SEQUENCE [LARGE SCALE GENOMIC DNA]</scope>
    <source>
        <strain evidence="2 3">UBMA197</strain>
    </source>
</reference>
<protein>
    <recommendedName>
        <fullName evidence="1">Ketopantoate reductase C-terminal domain-containing protein</fullName>
    </recommendedName>
</protein>
<proteinExistence type="predicted"/>
<dbReference type="Proteomes" id="UP000193335">
    <property type="component" value="Unassembled WGS sequence"/>
</dbReference>
<evidence type="ECO:0000259" key="1">
    <source>
        <dbReference type="Pfam" id="PF08546"/>
    </source>
</evidence>
<dbReference type="SUPFAM" id="SSF48179">
    <property type="entry name" value="6-phosphogluconate dehydrogenase C-terminal domain-like"/>
    <property type="match status" value="1"/>
</dbReference>
<comment type="caution">
    <text evidence="2">The sequence shown here is derived from an EMBL/GenBank/DDBJ whole genome shotgun (WGS) entry which is preliminary data.</text>
</comment>
<evidence type="ECO:0000313" key="3">
    <source>
        <dbReference type="Proteomes" id="UP000193335"/>
    </source>
</evidence>
<dbReference type="RefSeq" id="WP_085403787.1">
    <property type="nucleotide sequence ID" value="NZ_NAFL01000276.1"/>
</dbReference>
<sequence>MRSALGPIRENRQTWAFLLDVMREVVAVGNAHGAELSAKNAELALVNDVAPDMTSSMHHELQRGTPLEIRWFSEGIVHLGNVVGVATLLNRAIADVLALREAGAPAAYETRSMESYGAT</sequence>
<dbReference type="Gene3D" id="1.10.1040.10">
    <property type="entry name" value="N-(1-d-carboxylethyl)-l-norvaline Dehydrogenase, domain 2"/>
    <property type="match status" value="1"/>
</dbReference>
<dbReference type="AlphaFoldDB" id="A0A1Y2JH17"/>
<dbReference type="InterPro" id="IPR013328">
    <property type="entry name" value="6PGD_dom2"/>
</dbReference>